<sequence length="255" mass="29912">MSKSTNTKNSIKGTVIVSLILILFSFSIYSLTKKKNKYEKIKIKYNLPFVKSNGDVGNVTDSLSIIYKGNNIIYEIPYYYYSKKKETLGRTKTIFKYFVYQNGSELGTWFDSINAPNKKTEKIINIHKEKTILSPPDLFDETNDVLINTIRNKEGYTTIETYIPKFKKDLTYPDTMKVYYKNRLKNIDYSLSKKLDSLKKLKVFKIRFIFNTKLTKDYPYRTQNKELNISIQEDSSSNASSYDYLINNIITKYKL</sequence>
<dbReference type="AlphaFoldDB" id="A0A2V4BUU7"/>
<organism evidence="2 3">
    <name type="scientific">Flavobacterium cheongpyeongense</name>
    <dbReference type="NCBI Taxonomy" id="2212651"/>
    <lineage>
        <taxon>Bacteria</taxon>
        <taxon>Pseudomonadati</taxon>
        <taxon>Bacteroidota</taxon>
        <taxon>Flavobacteriia</taxon>
        <taxon>Flavobacteriales</taxon>
        <taxon>Flavobacteriaceae</taxon>
        <taxon>Flavobacterium</taxon>
    </lineage>
</organism>
<protein>
    <submittedName>
        <fullName evidence="2">Uncharacterized protein</fullName>
    </submittedName>
</protein>
<name>A0A2V4BUU7_9FLAO</name>
<keyword evidence="1" id="KW-1133">Transmembrane helix</keyword>
<comment type="caution">
    <text evidence="2">The sequence shown here is derived from an EMBL/GenBank/DDBJ whole genome shotgun (WGS) entry which is preliminary data.</text>
</comment>
<accession>A0A2V4BUU7</accession>
<keyword evidence="3" id="KW-1185">Reference proteome</keyword>
<dbReference type="RefSeq" id="WP_110305877.1">
    <property type="nucleotide sequence ID" value="NZ_QJHK01000004.1"/>
</dbReference>
<feature type="transmembrane region" description="Helical" evidence="1">
    <location>
        <begin position="12"/>
        <end position="32"/>
    </location>
</feature>
<evidence type="ECO:0000313" key="2">
    <source>
        <dbReference type="EMBL" id="PXY41633.1"/>
    </source>
</evidence>
<evidence type="ECO:0000313" key="3">
    <source>
        <dbReference type="Proteomes" id="UP000247903"/>
    </source>
</evidence>
<proteinExistence type="predicted"/>
<gene>
    <name evidence="2" type="ORF">DMB65_06695</name>
</gene>
<dbReference type="OrthoDB" id="1357054at2"/>
<keyword evidence="1" id="KW-0472">Membrane</keyword>
<dbReference type="EMBL" id="QJHK01000004">
    <property type="protein sequence ID" value="PXY41633.1"/>
    <property type="molecule type" value="Genomic_DNA"/>
</dbReference>
<keyword evidence="1" id="KW-0812">Transmembrane</keyword>
<reference evidence="2 3" key="1">
    <citation type="submission" date="2018-05" db="EMBL/GenBank/DDBJ databases">
        <title>Flavobacterium sp. strain IMCC34759, incomplete genome.</title>
        <authorList>
            <person name="Joung Y."/>
            <person name="Cho J."/>
        </authorList>
    </citation>
    <scope>NUCLEOTIDE SEQUENCE [LARGE SCALE GENOMIC DNA]</scope>
    <source>
        <strain evidence="2 3">IMCC34759</strain>
    </source>
</reference>
<evidence type="ECO:0000256" key="1">
    <source>
        <dbReference type="SAM" id="Phobius"/>
    </source>
</evidence>
<dbReference type="Proteomes" id="UP000247903">
    <property type="component" value="Unassembled WGS sequence"/>
</dbReference>